<feature type="transmembrane region" description="Helical" evidence="1">
    <location>
        <begin position="36"/>
        <end position="54"/>
    </location>
</feature>
<keyword evidence="1" id="KW-0812">Transmembrane</keyword>
<dbReference type="STRING" id="1513896.SAMN05660841_04025"/>
<keyword evidence="3" id="KW-1185">Reference proteome</keyword>
<name>A0A1T5GGL1_9SPHI</name>
<keyword evidence="1" id="KW-1133">Transmembrane helix</keyword>
<evidence type="ECO:0000313" key="2">
    <source>
        <dbReference type="EMBL" id="SKC07526.1"/>
    </source>
</evidence>
<organism evidence="2 3">
    <name type="scientific">Sphingobacterium nematocida</name>
    <dbReference type="NCBI Taxonomy" id="1513896"/>
    <lineage>
        <taxon>Bacteria</taxon>
        <taxon>Pseudomonadati</taxon>
        <taxon>Bacteroidota</taxon>
        <taxon>Sphingobacteriia</taxon>
        <taxon>Sphingobacteriales</taxon>
        <taxon>Sphingobacteriaceae</taxon>
        <taxon>Sphingobacterium</taxon>
    </lineage>
</organism>
<evidence type="ECO:0000256" key="1">
    <source>
        <dbReference type="SAM" id="Phobius"/>
    </source>
</evidence>
<feature type="transmembrane region" description="Helical" evidence="1">
    <location>
        <begin position="159"/>
        <end position="179"/>
    </location>
</feature>
<dbReference type="RefSeq" id="WP_079645665.1">
    <property type="nucleotide sequence ID" value="NZ_FUZF01000025.1"/>
</dbReference>
<dbReference type="EMBL" id="FUZF01000025">
    <property type="protein sequence ID" value="SKC07526.1"/>
    <property type="molecule type" value="Genomic_DNA"/>
</dbReference>
<feature type="transmembrane region" description="Helical" evidence="1">
    <location>
        <begin position="206"/>
        <end position="233"/>
    </location>
</feature>
<feature type="transmembrane region" description="Helical" evidence="1">
    <location>
        <begin position="128"/>
        <end position="153"/>
    </location>
</feature>
<dbReference type="OrthoDB" id="700024at2"/>
<feature type="transmembrane region" description="Helical" evidence="1">
    <location>
        <begin position="253"/>
        <end position="279"/>
    </location>
</feature>
<feature type="transmembrane region" description="Helical" evidence="1">
    <location>
        <begin position="74"/>
        <end position="100"/>
    </location>
</feature>
<dbReference type="AlphaFoldDB" id="A0A1T5GGL1"/>
<dbReference type="Proteomes" id="UP000190150">
    <property type="component" value="Unassembled WGS sequence"/>
</dbReference>
<evidence type="ECO:0008006" key="4">
    <source>
        <dbReference type="Google" id="ProtNLM"/>
    </source>
</evidence>
<gene>
    <name evidence="2" type="ORF">SAMN05660841_04025</name>
</gene>
<evidence type="ECO:0000313" key="3">
    <source>
        <dbReference type="Proteomes" id="UP000190150"/>
    </source>
</evidence>
<accession>A0A1T5GGL1</accession>
<protein>
    <recommendedName>
        <fullName evidence="4">Membrane domain of glycerophosphoryl diester phosphodiesterase</fullName>
    </recommendedName>
</protein>
<keyword evidence="1" id="KW-0472">Membrane</keyword>
<sequence>MELTQFEFKRERRLGEFVQDFINLLKIIIGHLSKELLKLLIAPLCAMLLIGYYISTQLNLNADYSSGEIVAMVMTFGLALLCMLIIGGLAFGFTIEYFILLRNRRDLSFRANDIWNAFKHNIGKYVRFLLGSIVVGMIVFIPLAFVLFVSALIPLVGSLAIGVVFAVLGLWFFTAFMLYREDYYDLFDTYTSAFSMLKSKIGEYGLASYIVTFLFRSLMTLMSIIPFIILGFIAYNYVGFNDSFFDTYIGKILVTLGSTFMSLFFIIYYMLSVISYGIIYETAKELRFGEDVFEKIDKIGRRRDG</sequence>
<proteinExistence type="predicted"/>
<reference evidence="3" key="1">
    <citation type="submission" date="2017-02" db="EMBL/GenBank/DDBJ databases">
        <authorList>
            <person name="Varghese N."/>
            <person name="Submissions S."/>
        </authorList>
    </citation>
    <scope>NUCLEOTIDE SEQUENCE [LARGE SCALE GENOMIC DNA]</scope>
    <source>
        <strain evidence="3">DSM 24091</strain>
    </source>
</reference>